<proteinExistence type="predicted"/>
<comment type="caution">
    <text evidence="2">The sequence shown here is derived from an EMBL/GenBank/DDBJ whole genome shotgun (WGS) entry which is preliminary data.</text>
</comment>
<evidence type="ECO:0000259" key="1">
    <source>
        <dbReference type="Pfam" id="PF04073"/>
    </source>
</evidence>
<feature type="domain" description="YbaK/aminoacyl-tRNA synthetase-associated" evidence="1">
    <location>
        <begin position="31"/>
        <end position="149"/>
    </location>
</feature>
<dbReference type="Gene3D" id="3.90.960.10">
    <property type="entry name" value="YbaK/aminoacyl-tRNA synthetase-associated domain"/>
    <property type="match status" value="1"/>
</dbReference>
<dbReference type="PANTHER" id="PTHR30411">
    <property type="entry name" value="CYTOPLASMIC PROTEIN"/>
    <property type="match status" value="1"/>
</dbReference>
<keyword evidence="3" id="KW-1185">Reference proteome</keyword>
<dbReference type="InterPro" id="IPR036754">
    <property type="entry name" value="YbaK/aa-tRNA-synt-asso_dom_sf"/>
</dbReference>
<dbReference type="SUPFAM" id="SSF55826">
    <property type="entry name" value="YbaK/ProRS associated domain"/>
    <property type="match status" value="1"/>
</dbReference>
<evidence type="ECO:0000313" key="2">
    <source>
        <dbReference type="EMBL" id="GLQ73761.1"/>
    </source>
</evidence>
<name>A0AAV5NSR3_9VIBR</name>
<accession>A0AAV5NSR3</accession>
<dbReference type="Pfam" id="PF04073">
    <property type="entry name" value="tRNA_edit"/>
    <property type="match status" value="1"/>
</dbReference>
<protein>
    <recommendedName>
        <fullName evidence="1">YbaK/aminoacyl-tRNA synthetase-associated domain-containing protein</fullName>
    </recommendedName>
</protein>
<dbReference type="GO" id="GO:0002161">
    <property type="term" value="F:aminoacyl-tRNA deacylase activity"/>
    <property type="evidence" value="ECO:0007669"/>
    <property type="project" value="InterPro"/>
</dbReference>
<dbReference type="CDD" id="cd04332">
    <property type="entry name" value="YbaK_like"/>
    <property type="match status" value="1"/>
</dbReference>
<sequence length="165" mass="17972">MKTNPIIQTRITQYLSEQQVPFHLLPHKTPAISIEDAARQRGISPSMMVKCVLLKDMGGRYALACVSGNDQADPRKVRAVLSSRRITCASAQEVESVTGYSIGCVAPILLDTTIPIIFDKKIISLEHVTISSGSNMAGVELNLDDLLKLASPTISEISRQNPIQN</sequence>
<dbReference type="InterPro" id="IPR007214">
    <property type="entry name" value="YbaK/aa-tRNA-synth-assoc-dom"/>
</dbReference>
<organism evidence="2 3">
    <name type="scientific">Vibrio penaeicida</name>
    <dbReference type="NCBI Taxonomy" id="104609"/>
    <lineage>
        <taxon>Bacteria</taxon>
        <taxon>Pseudomonadati</taxon>
        <taxon>Pseudomonadota</taxon>
        <taxon>Gammaproteobacteria</taxon>
        <taxon>Vibrionales</taxon>
        <taxon>Vibrionaceae</taxon>
        <taxon>Vibrio</taxon>
    </lineage>
</organism>
<dbReference type="Proteomes" id="UP001156690">
    <property type="component" value="Unassembled WGS sequence"/>
</dbReference>
<evidence type="ECO:0000313" key="3">
    <source>
        <dbReference type="Proteomes" id="UP001156690"/>
    </source>
</evidence>
<dbReference type="RefSeq" id="WP_126606207.1">
    <property type="nucleotide sequence ID" value="NZ_AP025144.1"/>
</dbReference>
<gene>
    <name evidence="2" type="ORF">GCM10007932_31210</name>
</gene>
<reference evidence="3" key="1">
    <citation type="journal article" date="2019" name="Int. J. Syst. Evol. Microbiol.">
        <title>The Global Catalogue of Microorganisms (GCM) 10K type strain sequencing project: providing services to taxonomists for standard genome sequencing and annotation.</title>
        <authorList>
            <consortium name="The Broad Institute Genomics Platform"/>
            <consortium name="The Broad Institute Genome Sequencing Center for Infectious Disease"/>
            <person name="Wu L."/>
            <person name="Ma J."/>
        </authorList>
    </citation>
    <scope>NUCLEOTIDE SEQUENCE [LARGE SCALE GENOMIC DNA]</scope>
    <source>
        <strain evidence="3">NBRC 15640</strain>
    </source>
</reference>
<dbReference type="AlphaFoldDB" id="A0AAV5NSR3"/>
<dbReference type="EMBL" id="BSNX01000039">
    <property type="protein sequence ID" value="GLQ73761.1"/>
    <property type="molecule type" value="Genomic_DNA"/>
</dbReference>
<dbReference type="PANTHER" id="PTHR30411:SF1">
    <property type="entry name" value="CYTOPLASMIC PROTEIN"/>
    <property type="match status" value="1"/>
</dbReference>